<reference evidence="1 2" key="1">
    <citation type="journal article" date="2022" name="G3 (Bethesda)">
        <title>Whole-genome sequence and methylome profiling of the almond [Prunus dulcis (Mill.) D.A. Webb] cultivar 'Nonpareil'.</title>
        <authorList>
            <person name="D'Amico-Willman K.M."/>
            <person name="Ouma W.Z."/>
            <person name="Meulia T."/>
            <person name="Sideli G.M."/>
            <person name="Gradziel T.M."/>
            <person name="Fresnedo-Ramirez J."/>
        </authorList>
    </citation>
    <scope>NUCLEOTIDE SEQUENCE [LARGE SCALE GENOMIC DNA]</scope>
    <source>
        <strain evidence="1">Clone GOH B32 T37-40</strain>
    </source>
</reference>
<name>A0AAD4YWG2_PRUDU</name>
<organism evidence="1 2">
    <name type="scientific">Prunus dulcis</name>
    <name type="common">Almond</name>
    <name type="synonym">Amygdalus dulcis</name>
    <dbReference type="NCBI Taxonomy" id="3755"/>
    <lineage>
        <taxon>Eukaryota</taxon>
        <taxon>Viridiplantae</taxon>
        <taxon>Streptophyta</taxon>
        <taxon>Embryophyta</taxon>
        <taxon>Tracheophyta</taxon>
        <taxon>Spermatophyta</taxon>
        <taxon>Magnoliopsida</taxon>
        <taxon>eudicotyledons</taxon>
        <taxon>Gunneridae</taxon>
        <taxon>Pentapetalae</taxon>
        <taxon>rosids</taxon>
        <taxon>fabids</taxon>
        <taxon>Rosales</taxon>
        <taxon>Rosaceae</taxon>
        <taxon>Amygdaloideae</taxon>
        <taxon>Amygdaleae</taxon>
        <taxon>Prunus</taxon>
    </lineage>
</organism>
<keyword evidence="2" id="KW-1185">Reference proteome</keyword>
<evidence type="ECO:0000313" key="1">
    <source>
        <dbReference type="EMBL" id="KAI5323799.1"/>
    </source>
</evidence>
<dbReference type="EMBL" id="JAJFAZ020000006">
    <property type="protein sequence ID" value="KAI5323799.1"/>
    <property type="molecule type" value="Genomic_DNA"/>
</dbReference>
<comment type="caution">
    <text evidence="1">The sequence shown here is derived from an EMBL/GenBank/DDBJ whole genome shotgun (WGS) entry which is preliminary data.</text>
</comment>
<gene>
    <name evidence="1" type="ORF">L3X38_032871</name>
</gene>
<protein>
    <submittedName>
        <fullName evidence="1">Uncharacterized protein</fullName>
    </submittedName>
</protein>
<dbReference type="AlphaFoldDB" id="A0AAD4YWG2"/>
<proteinExistence type="predicted"/>
<accession>A0AAD4YWG2</accession>
<sequence length="137" mass="15358">MGLARLSRELECFGPALFECCRTVQTWLKCLQSGFVPSMAGYCSRALFEVWLEIEVGLCSKCGWRLRRCGVGSVAGEGGRAMFECGWRFEGGQRCPNGVRWVFEWMVCSRVFGLEQSEPWGSAAGVFRFVSNRAEGF</sequence>
<dbReference type="Proteomes" id="UP001054821">
    <property type="component" value="Chromosome 6"/>
</dbReference>
<evidence type="ECO:0000313" key="2">
    <source>
        <dbReference type="Proteomes" id="UP001054821"/>
    </source>
</evidence>